<name>A0ABQ9Y201_9EUKA</name>
<gene>
    <name evidence="1" type="ORF">BLNAU_7198</name>
</gene>
<evidence type="ECO:0000313" key="1">
    <source>
        <dbReference type="EMBL" id="KAK2957764.1"/>
    </source>
</evidence>
<keyword evidence="2" id="KW-1185">Reference proteome</keyword>
<proteinExistence type="predicted"/>
<protein>
    <submittedName>
        <fullName evidence="1">Uncharacterized protein</fullName>
    </submittedName>
</protein>
<comment type="caution">
    <text evidence="1">The sequence shown here is derived from an EMBL/GenBank/DDBJ whole genome shotgun (WGS) entry which is preliminary data.</text>
</comment>
<accession>A0ABQ9Y201</accession>
<dbReference type="EMBL" id="JARBJD010000043">
    <property type="protein sequence ID" value="KAK2957764.1"/>
    <property type="molecule type" value="Genomic_DNA"/>
</dbReference>
<sequence length="207" mass="23717">MLTNVPRHTLPIAGNEEIFHNLSILIIHSTLFAHPDSVRNLGIMGGVDTFDHRETIFRKVVLPSSQFLEFLISNRHILNRRLLDSFTRILEAHLSISPFHRRTLEYVLASPIVMAFSSCLSFFEDDQALHLTLSNINQSSLYEWKKHGPEVVQSGKRMMQALFSESFEDTLEPMMMNDKSGDIGFKIVEECHLLSQELGSNVDFAEW</sequence>
<evidence type="ECO:0000313" key="2">
    <source>
        <dbReference type="Proteomes" id="UP001281761"/>
    </source>
</evidence>
<organism evidence="1 2">
    <name type="scientific">Blattamonas nauphoetae</name>
    <dbReference type="NCBI Taxonomy" id="2049346"/>
    <lineage>
        <taxon>Eukaryota</taxon>
        <taxon>Metamonada</taxon>
        <taxon>Preaxostyla</taxon>
        <taxon>Oxymonadida</taxon>
        <taxon>Blattamonas</taxon>
    </lineage>
</organism>
<dbReference type="Proteomes" id="UP001281761">
    <property type="component" value="Unassembled WGS sequence"/>
</dbReference>
<reference evidence="1 2" key="1">
    <citation type="journal article" date="2022" name="bioRxiv">
        <title>Genomics of Preaxostyla Flagellates Illuminates Evolutionary Transitions and the Path Towards Mitochondrial Loss.</title>
        <authorList>
            <person name="Novak L.V.F."/>
            <person name="Treitli S.C."/>
            <person name="Pyrih J."/>
            <person name="Halakuc P."/>
            <person name="Pipaliya S.V."/>
            <person name="Vacek V."/>
            <person name="Brzon O."/>
            <person name="Soukal P."/>
            <person name="Eme L."/>
            <person name="Dacks J.B."/>
            <person name="Karnkowska A."/>
            <person name="Elias M."/>
            <person name="Hampl V."/>
        </authorList>
    </citation>
    <scope>NUCLEOTIDE SEQUENCE [LARGE SCALE GENOMIC DNA]</scope>
    <source>
        <strain evidence="1">NAU3</strain>
        <tissue evidence="1">Gut</tissue>
    </source>
</reference>